<evidence type="ECO:0000259" key="10">
    <source>
        <dbReference type="Pfam" id="PF00697"/>
    </source>
</evidence>
<dbReference type="InterPro" id="IPR001240">
    <property type="entry name" value="PRAI_dom"/>
</dbReference>
<evidence type="ECO:0000256" key="6">
    <source>
        <dbReference type="ARBA" id="ARBA00022822"/>
    </source>
</evidence>
<dbReference type="SUPFAM" id="SSF51366">
    <property type="entry name" value="Ribulose-phoshate binding barrel"/>
    <property type="match status" value="1"/>
</dbReference>
<dbReference type="UniPathway" id="UPA00035">
    <property type="reaction ID" value="UER00042"/>
</dbReference>
<dbReference type="AlphaFoldDB" id="A0A1M7G1S2"/>
<organism evidence="11 12">
    <name type="scientific">Chitinophaga jiangningensis</name>
    <dbReference type="NCBI Taxonomy" id="1419482"/>
    <lineage>
        <taxon>Bacteria</taxon>
        <taxon>Pseudomonadati</taxon>
        <taxon>Bacteroidota</taxon>
        <taxon>Chitinophagia</taxon>
        <taxon>Chitinophagales</taxon>
        <taxon>Chitinophagaceae</taxon>
        <taxon>Chitinophaga</taxon>
    </lineage>
</organism>
<dbReference type="Pfam" id="PF00697">
    <property type="entry name" value="PRAI"/>
    <property type="match status" value="1"/>
</dbReference>
<keyword evidence="5 9" id="KW-0028">Amino-acid biosynthesis</keyword>
<proteinExistence type="inferred from homology"/>
<evidence type="ECO:0000256" key="4">
    <source>
        <dbReference type="ARBA" id="ARBA00022272"/>
    </source>
</evidence>
<feature type="domain" description="N-(5'phosphoribosyl) anthranilate isomerase (PRAI)" evidence="10">
    <location>
        <begin position="61"/>
        <end position="259"/>
    </location>
</feature>
<comment type="catalytic activity">
    <reaction evidence="1 9">
        <text>N-(5-phospho-beta-D-ribosyl)anthranilate = 1-(2-carboxyphenylamino)-1-deoxy-D-ribulose 5-phosphate</text>
        <dbReference type="Rhea" id="RHEA:21540"/>
        <dbReference type="ChEBI" id="CHEBI:18277"/>
        <dbReference type="ChEBI" id="CHEBI:58613"/>
        <dbReference type="EC" id="5.3.1.24"/>
    </reaction>
</comment>
<dbReference type="GO" id="GO:0000162">
    <property type="term" value="P:L-tryptophan biosynthetic process"/>
    <property type="evidence" value="ECO:0007669"/>
    <property type="project" value="UniProtKB-UniRule"/>
</dbReference>
<comment type="pathway">
    <text evidence="2 9">Amino-acid biosynthesis; L-tryptophan biosynthesis; L-tryptophan from chorismate: step 3/5.</text>
</comment>
<dbReference type="InterPro" id="IPR013785">
    <property type="entry name" value="Aldolase_TIM"/>
</dbReference>
<dbReference type="Proteomes" id="UP000184420">
    <property type="component" value="Unassembled WGS sequence"/>
</dbReference>
<keyword evidence="6 9" id="KW-0822">Tryptophan biosynthesis</keyword>
<reference evidence="11 12" key="1">
    <citation type="submission" date="2016-11" db="EMBL/GenBank/DDBJ databases">
        <authorList>
            <person name="Jaros S."/>
            <person name="Januszkiewicz K."/>
            <person name="Wedrychowicz H."/>
        </authorList>
    </citation>
    <scope>NUCLEOTIDE SEQUENCE [LARGE SCALE GENOMIC DNA]</scope>
    <source>
        <strain evidence="11 12">DSM 27406</strain>
    </source>
</reference>
<keyword evidence="7 9" id="KW-0057">Aromatic amino acid biosynthesis</keyword>
<evidence type="ECO:0000256" key="2">
    <source>
        <dbReference type="ARBA" id="ARBA00004664"/>
    </source>
</evidence>
<accession>A0A1M7G1S2</accession>
<dbReference type="STRING" id="1419482.SAMN05444266_106364"/>
<evidence type="ECO:0000256" key="1">
    <source>
        <dbReference type="ARBA" id="ARBA00001164"/>
    </source>
</evidence>
<name>A0A1M7G1S2_9BACT</name>
<dbReference type="GO" id="GO:0004640">
    <property type="term" value="F:phosphoribosylanthranilate isomerase activity"/>
    <property type="evidence" value="ECO:0007669"/>
    <property type="project" value="UniProtKB-UniRule"/>
</dbReference>
<sequence>MEKGLRPFSIPPPKAADKSLIISANNKRQALAAYLLCCFARKKIAPDAKGIQRKTKQMQIKVCGITKLSDLQMLVENKVDFAGFIFYERSPRFAGNRIDARSVRETTGILKVGVFVNASMEQVLTTVADYALDLVQLHGDETPEFCAAVQTKVPVIKAFRIGANVNWDKDVSPYLPVTKYFLFDTASEKGYGGTGDRFNWELLQQYPYQHPFLLSGGIAPGQEAEISSLHLPQLLAVDINSKFEDSPGVKNPEKVSVFVAGLRKALQQVL</sequence>
<dbReference type="EC" id="5.3.1.24" evidence="3 9"/>
<evidence type="ECO:0000313" key="12">
    <source>
        <dbReference type="Proteomes" id="UP000184420"/>
    </source>
</evidence>
<protein>
    <recommendedName>
        <fullName evidence="4 9">N-(5'-phosphoribosyl)anthranilate isomerase</fullName>
        <shortName evidence="9">PRAI</shortName>
        <ecNumber evidence="3 9">5.3.1.24</ecNumber>
    </recommendedName>
</protein>
<dbReference type="PANTHER" id="PTHR42894">
    <property type="entry name" value="N-(5'-PHOSPHORIBOSYL)ANTHRANILATE ISOMERASE"/>
    <property type="match status" value="1"/>
</dbReference>
<evidence type="ECO:0000256" key="3">
    <source>
        <dbReference type="ARBA" id="ARBA00012572"/>
    </source>
</evidence>
<evidence type="ECO:0000256" key="8">
    <source>
        <dbReference type="ARBA" id="ARBA00023235"/>
    </source>
</evidence>
<dbReference type="Gene3D" id="3.20.20.70">
    <property type="entry name" value="Aldolase class I"/>
    <property type="match status" value="1"/>
</dbReference>
<dbReference type="InterPro" id="IPR044643">
    <property type="entry name" value="TrpF_fam"/>
</dbReference>
<dbReference type="HAMAP" id="MF_00135">
    <property type="entry name" value="PRAI"/>
    <property type="match status" value="1"/>
</dbReference>
<keyword evidence="8 9" id="KW-0413">Isomerase</keyword>
<dbReference type="InterPro" id="IPR011060">
    <property type="entry name" value="RibuloseP-bd_barrel"/>
</dbReference>
<evidence type="ECO:0000313" key="11">
    <source>
        <dbReference type="EMBL" id="SHM10115.1"/>
    </source>
</evidence>
<dbReference type="CDD" id="cd00405">
    <property type="entry name" value="PRAI"/>
    <property type="match status" value="1"/>
</dbReference>
<evidence type="ECO:0000256" key="9">
    <source>
        <dbReference type="HAMAP-Rule" id="MF_00135"/>
    </source>
</evidence>
<dbReference type="EMBL" id="FRBL01000006">
    <property type="protein sequence ID" value="SHM10115.1"/>
    <property type="molecule type" value="Genomic_DNA"/>
</dbReference>
<comment type="similarity">
    <text evidence="9">Belongs to the TrpF family.</text>
</comment>
<evidence type="ECO:0000256" key="5">
    <source>
        <dbReference type="ARBA" id="ARBA00022605"/>
    </source>
</evidence>
<evidence type="ECO:0000256" key="7">
    <source>
        <dbReference type="ARBA" id="ARBA00023141"/>
    </source>
</evidence>
<keyword evidence="12" id="KW-1185">Reference proteome</keyword>
<dbReference type="PANTHER" id="PTHR42894:SF1">
    <property type="entry name" value="N-(5'-PHOSPHORIBOSYL)ANTHRANILATE ISOMERASE"/>
    <property type="match status" value="1"/>
</dbReference>
<gene>
    <name evidence="9" type="primary">trpF</name>
    <name evidence="11" type="ORF">SAMN05444266_106364</name>
</gene>